<evidence type="ECO:0000313" key="3">
    <source>
        <dbReference type="Proteomes" id="UP001162972"/>
    </source>
</evidence>
<reference evidence="2 3" key="1">
    <citation type="journal article" date="2023" name="Int. J. Mol. Sci.">
        <title>De Novo Assembly and Annotation of 11 Diverse Shrub Willow (Salix) Genomes Reveals Novel Gene Organization in Sex-Linked Regions.</title>
        <authorList>
            <person name="Hyden B."/>
            <person name="Feng K."/>
            <person name="Yates T.B."/>
            <person name="Jawdy S."/>
            <person name="Cereghino C."/>
            <person name="Smart L.B."/>
            <person name="Muchero W."/>
        </authorList>
    </citation>
    <scope>NUCLEOTIDE SEQUENCE [LARGE SCALE GENOMIC DNA]</scope>
    <source>
        <tissue evidence="2">Shoot tip</tissue>
    </source>
</reference>
<sequence>MTKKNKEERIEKIIRGLLILPENRRCINCDSWDLNIFAQISSHLFAQIVVELIGNLRVELNQFRWRNLMRKNNQQKVRYFIKHVYVDRRYTGEKSQEKLPLLKLTDKEEFGENRWVLYSGGSKSPNYEDRHGWSEGSGFSGRADDKTIKFIIMKEEVLVIIPKKIQDVEDRHQSGSNAPMVRPLKLIPRGNIPPLQAGEHSKTPNRKDADGSAHNQLVFGKNEMPPSSGPMESADGNPVQQKSHNSESSVDLNANSKSSDATAAPPAQENLLSSEGGNCSSHESSGKKNALPAPKPNTLEFLLMELPVPSVIPADSTS</sequence>
<accession>A0AAD6NUY0</accession>
<name>A0AAD6NUY0_9ROSI</name>
<evidence type="ECO:0000313" key="2">
    <source>
        <dbReference type="EMBL" id="KAJ6406317.1"/>
    </source>
</evidence>
<dbReference type="EMBL" id="JAPFFJ010000016">
    <property type="protein sequence ID" value="KAJ6406317.1"/>
    <property type="molecule type" value="Genomic_DNA"/>
</dbReference>
<evidence type="ECO:0000256" key="1">
    <source>
        <dbReference type="SAM" id="MobiDB-lite"/>
    </source>
</evidence>
<feature type="compositionally biased region" description="Basic and acidic residues" evidence="1">
    <location>
        <begin position="199"/>
        <end position="211"/>
    </location>
</feature>
<proteinExistence type="predicted"/>
<dbReference type="GO" id="GO:0005096">
    <property type="term" value="F:GTPase activator activity"/>
    <property type="evidence" value="ECO:0007669"/>
    <property type="project" value="InterPro"/>
</dbReference>
<gene>
    <name evidence="2" type="ORF">OIU84_009942</name>
</gene>
<organism evidence="2 3">
    <name type="scientific">Salix udensis</name>
    <dbReference type="NCBI Taxonomy" id="889485"/>
    <lineage>
        <taxon>Eukaryota</taxon>
        <taxon>Viridiplantae</taxon>
        <taxon>Streptophyta</taxon>
        <taxon>Embryophyta</taxon>
        <taxon>Tracheophyta</taxon>
        <taxon>Spermatophyta</taxon>
        <taxon>Magnoliopsida</taxon>
        <taxon>eudicotyledons</taxon>
        <taxon>Gunneridae</taxon>
        <taxon>Pentapetalae</taxon>
        <taxon>rosids</taxon>
        <taxon>fabids</taxon>
        <taxon>Malpighiales</taxon>
        <taxon>Salicaceae</taxon>
        <taxon>Saliceae</taxon>
        <taxon>Salix</taxon>
    </lineage>
</organism>
<dbReference type="PANTHER" id="PTHR46085">
    <property type="entry name" value="ARFGAP/RECO-RELATED"/>
    <property type="match status" value="1"/>
</dbReference>
<dbReference type="InterPro" id="IPR044820">
    <property type="entry name" value="AGD14-like"/>
</dbReference>
<comment type="caution">
    <text evidence="2">The sequence shown here is derived from an EMBL/GenBank/DDBJ whole genome shotgun (WGS) entry which is preliminary data.</text>
</comment>
<feature type="compositionally biased region" description="Polar residues" evidence="1">
    <location>
        <begin position="238"/>
        <end position="261"/>
    </location>
</feature>
<dbReference type="AlphaFoldDB" id="A0AAD6NUY0"/>
<feature type="region of interest" description="Disordered" evidence="1">
    <location>
        <begin position="169"/>
        <end position="295"/>
    </location>
</feature>
<dbReference type="Proteomes" id="UP001162972">
    <property type="component" value="Chromosome 6"/>
</dbReference>
<protein>
    <submittedName>
        <fullName evidence="2">Uncharacterized protein</fullName>
    </submittedName>
</protein>
<feature type="compositionally biased region" description="Polar residues" evidence="1">
    <location>
        <begin position="270"/>
        <end position="283"/>
    </location>
</feature>
<keyword evidence="3" id="KW-1185">Reference proteome</keyword>
<dbReference type="PANTHER" id="PTHR46085:SF16">
    <property type="entry name" value="ARFGAP_RECO-LIKE ZINC FINGER DOMAIN-CONTAINING PROTEIN"/>
    <property type="match status" value="1"/>
</dbReference>